<dbReference type="RefSeq" id="WP_154544131.1">
    <property type="nucleotide sequence ID" value="NZ_VULO01000005.1"/>
</dbReference>
<dbReference type="PANTHER" id="PTHR38149:SF1">
    <property type="entry name" value="ATPASE"/>
    <property type="match status" value="1"/>
</dbReference>
<name>A0A6N7W6P4_9ACTO</name>
<dbReference type="AlphaFoldDB" id="A0A6N7W6P4"/>
<evidence type="ECO:0000313" key="5">
    <source>
        <dbReference type="EMBL" id="MSS84092.1"/>
    </source>
</evidence>
<dbReference type="Pfam" id="PF09818">
    <property type="entry name" value="ABC_ATPase"/>
    <property type="match status" value="1"/>
</dbReference>
<dbReference type="InterPro" id="IPR027417">
    <property type="entry name" value="P-loop_NTPase"/>
</dbReference>
<organism evidence="5 6">
    <name type="scientific">Scrofimicrobium canadense</name>
    <dbReference type="NCBI Taxonomy" id="2652290"/>
    <lineage>
        <taxon>Bacteria</taxon>
        <taxon>Bacillati</taxon>
        <taxon>Actinomycetota</taxon>
        <taxon>Actinomycetes</taxon>
        <taxon>Actinomycetales</taxon>
        <taxon>Actinomycetaceae</taxon>
        <taxon>Scrofimicrobium</taxon>
    </lineage>
</organism>
<feature type="domain" description="ATPase of the ABC class C-terminal" evidence="2">
    <location>
        <begin position="190"/>
        <end position="455"/>
    </location>
</feature>
<gene>
    <name evidence="5" type="ORF">FYJ24_04785</name>
</gene>
<evidence type="ECO:0000259" key="2">
    <source>
        <dbReference type="Pfam" id="PF09818"/>
    </source>
</evidence>
<feature type="domain" description="ATPase of the ABC class N-terminal" evidence="3">
    <location>
        <begin position="27"/>
        <end position="178"/>
    </location>
</feature>
<dbReference type="EMBL" id="VULO01000005">
    <property type="protein sequence ID" value="MSS84092.1"/>
    <property type="molecule type" value="Genomic_DNA"/>
</dbReference>
<sequence length="584" mass="62925">MRRQSFSGRGGRPAKRFDDRPRSGSDQDLLRLLRGIDGSSYGAYKRALGDWNFGSFTVILDRIQSDPYAPPSAARITMSASTAGLPAEAISTPDQQLATADFLARNFHRVLRHSSRFGALSIATPGQEILQRSSCTVTEKSIELRIQIRMPARGRTILGQQAATIFDVAIPDAVGETLDFLSPHAAEYRADLLRHVAAFEDHRALQELVSARGWVTFVADEAMLARRSGISALPLSDGVPFSSPDSLRETVSLPHAGQVSGMAIPRGITLIAGGGYHGKSTLLSAIESGVYPHIPGDGRELIATAPEAMKIRAADGRPVTRVDVSPFINHLPTGTDTHIFSTQNASGSTSQAASLVEAVQAGTSALLIDEDTSATNLMIRDERMRALVSAAQEPITPLIDRVQALAKKVSVVMVMGGSGAYLDVADRVLQMDAYHCLDVTGQAHQIAQKLPRHLSTIDSFPPLAPRTPRPLSSPERAKTRSSGLDSITLDKQTIDVSDVEQIVDPGQTEAIAWALRGILFQLADGTKTLSELASQVEWHIERKGLDALSEYGGRPHPAFLVRPRPIDIIAAANRYRALEIAPVS</sequence>
<feature type="compositionally biased region" description="Basic and acidic residues" evidence="1">
    <location>
        <begin position="15"/>
        <end position="25"/>
    </location>
</feature>
<dbReference type="Pfam" id="PF20446">
    <property type="entry name" value="ABC_N"/>
    <property type="match status" value="1"/>
</dbReference>
<comment type="caution">
    <text evidence="5">The sequence shown here is derived from an EMBL/GenBank/DDBJ whole genome shotgun (WGS) entry which is preliminary data.</text>
</comment>
<dbReference type="InterPro" id="IPR046834">
    <property type="entry name" value="ABC_ATPase_C"/>
</dbReference>
<dbReference type="InterPro" id="IPR019195">
    <property type="entry name" value="ABC_ATPase_put"/>
</dbReference>
<evidence type="ECO:0000259" key="4">
    <source>
        <dbReference type="Pfam" id="PF21117"/>
    </source>
</evidence>
<dbReference type="PANTHER" id="PTHR38149">
    <property type="entry name" value="ATPASE"/>
    <property type="match status" value="1"/>
</dbReference>
<feature type="domain" description="MRB1590-like C-terminal" evidence="4">
    <location>
        <begin position="478"/>
        <end position="580"/>
    </location>
</feature>
<accession>A0A6N7W6P4</accession>
<keyword evidence="6" id="KW-1185">Reference proteome</keyword>
<protein>
    <submittedName>
        <fullName evidence="5">ABC-ATPase domain-containing protein</fullName>
    </submittedName>
</protein>
<feature type="region of interest" description="Disordered" evidence="1">
    <location>
        <begin position="457"/>
        <end position="484"/>
    </location>
</feature>
<evidence type="ECO:0000313" key="6">
    <source>
        <dbReference type="Proteomes" id="UP000470875"/>
    </source>
</evidence>
<dbReference type="Pfam" id="PF21117">
    <property type="entry name" value="MRB1590_C"/>
    <property type="match status" value="1"/>
</dbReference>
<dbReference type="InterPro" id="IPR049069">
    <property type="entry name" value="MRB1590-like_C"/>
</dbReference>
<proteinExistence type="predicted"/>
<reference evidence="5 6" key="1">
    <citation type="submission" date="2019-08" db="EMBL/GenBank/DDBJ databases">
        <title>In-depth cultivation of the pig gut microbiome towards novel bacterial diversity and tailored functional studies.</title>
        <authorList>
            <person name="Wylensek D."/>
            <person name="Hitch T.C.A."/>
            <person name="Clavel T."/>
        </authorList>
    </citation>
    <scope>NUCLEOTIDE SEQUENCE [LARGE SCALE GENOMIC DNA]</scope>
    <source>
        <strain evidence="5 6">WB03_NA08</strain>
    </source>
</reference>
<evidence type="ECO:0000256" key="1">
    <source>
        <dbReference type="SAM" id="MobiDB-lite"/>
    </source>
</evidence>
<dbReference type="InterPro" id="IPR046833">
    <property type="entry name" value="ABC_N"/>
</dbReference>
<dbReference type="SUPFAM" id="SSF52540">
    <property type="entry name" value="P-loop containing nucleoside triphosphate hydrolases"/>
    <property type="match status" value="1"/>
</dbReference>
<dbReference type="Proteomes" id="UP000470875">
    <property type="component" value="Unassembled WGS sequence"/>
</dbReference>
<feature type="region of interest" description="Disordered" evidence="1">
    <location>
        <begin position="1"/>
        <end position="25"/>
    </location>
</feature>
<evidence type="ECO:0000259" key="3">
    <source>
        <dbReference type="Pfam" id="PF20446"/>
    </source>
</evidence>